<dbReference type="PANTHER" id="PTHR34959:SF4">
    <property type="entry name" value="PROTEIN LAZY 1"/>
    <property type="match status" value="1"/>
</dbReference>
<sequence length="421" mass="47100">MSVRGLQLVLDVILKENGQPKFCSFLGVGLHCHQPKSLEFWGWIHHKSRENSKELLKDATTGNSLFPLSAHPSLESQDVYAGASAGPRYSTGISKQFNLFQESSFAGLSEARNSDFFHGFLAIGTLGGETFLDEPATPIFGMSSGEPATDNAEVTENDLKLISNELEKFLEAEAKEAHNQPSGRNSDTNTIASTIEAAEGVDAEEDDQPMKFPLQEYLFGSQIESSETKVAGKKERASLGELFQATEVQDKHSENKYEEKKKKASSTHKSAKHLVKKVLKKLHLSSRSPDSGKTEVASTKKKFQKIAQVFHRKVYPEDSIMESKIYSSMTEPKNSKANSTGLMSEKVRPCHKTSKRWIQYELRNSHSSGKGEHWIKTDEDYNNPTLLCRLRVGAVRHELVFCLWSNQIIIQHCFADFVLEL</sequence>
<dbReference type="Proteomes" id="UP000712281">
    <property type="component" value="Unassembled WGS sequence"/>
</dbReference>
<evidence type="ECO:0000256" key="1">
    <source>
        <dbReference type="SAM" id="MobiDB-lite"/>
    </source>
</evidence>
<name>A0A8S9FQW0_BRACR</name>
<dbReference type="GO" id="GO:0009630">
    <property type="term" value="P:gravitropism"/>
    <property type="evidence" value="ECO:0007669"/>
    <property type="project" value="InterPro"/>
</dbReference>
<evidence type="ECO:0000313" key="2">
    <source>
        <dbReference type="EMBL" id="KAF2535541.1"/>
    </source>
</evidence>
<feature type="compositionally biased region" description="Basic residues" evidence="1">
    <location>
        <begin position="262"/>
        <end position="272"/>
    </location>
</feature>
<dbReference type="GO" id="GO:2000012">
    <property type="term" value="P:regulation of auxin polar transport"/>
    <property type="evidence" value="ECO:0007669"/>
    <property type="project" value="InterPro"/>
</dbReference>
<evidence type="ECO:0000313" key="3">
    <source>
        <dbReference type="Proteomes" id="UP000712281"/>
    </source>
</evidence>
<dbReference type="PANTHER" id="PTHR34959">
    <property type="entry name" value="PROTEIN LAZY 1"/>
    <property type="match status" value="1"/>
</dbReference>
<dbReference type="AlphaFoldDB" id="A0A8S9FQW0"/>
<reference evidence="2" key="1">
    <citation type="submission" date="2019-12" db="EMBL/GenBank/DDBJ databases">
        <title>Genome sequencing and annotation of Brassica cretica.</title>
        <authorList>
            <person name="Studholme D.J."/>
            <person name="Sarris P.F."/>
        </authorList>
    </citation>
    <scope>NUCLEOTIDE SEQUENCE</scope>
    <source>
        <strain evidence="2">PFS-001/15</strain>
        <tissue evidence="2">Leaf</tissue>
    </source>
</reference>
<feature type="region of interest" description="Disordered" evidence="1">
    <location>
        <begin position="246"/>
        <end position="272"/>
    </location>
</feature>
<dbReference type="InterPro" id="IPR038928">
    <property type="entry name" value="LAZY1"/>
</dbReference>
<accession>A0A8S9FQW0</accession>
<gene>
    <name evidence="2" type="ORF">F2Q68_00022798</name>
</gene>
<feature type="compositionally biased region" description="Basic and acidic residues" evidence="1">
    <location>
        <begin position="248"/>
        <end position="261"/>
    </location>
</feature>
<dbReference type="EMBL" id="QGKW02002228">
    <property type="protein sequence ID" value="KAF2535541.1"/>
    <property type="molecule type" value="Genomic_DNA"/>
</dbReference>
<comment type="caution">
    <text evidence="2">The sequence shown here is derived from an EMBL/GenBank/DDBJ whole genome shotgun (WGS) entry which is preliminary data.</text>
</comment>
<protein>
    <submittedName>
        <fullName evidence="2">Uncharacterized protein</fullName>
    </submittedName>
</protein>
<organism evidence="2 3">
    <name type="scientific">Brassica cretica</name>
    <name type="common">Mustard</name>
    <dbReference type="NCBI Taxonomy" id="69181"/>
    <lineage>
        <taxon>Eukaryota</taxon>
        <taxon>Viridiplantae</taxon>
        <taxon>Streptophyta</taxon>
        <taxon>Embryophyta</taxon>
        <taxon>Tracheophyta</taxon>
        <taxon>Spermatophyta</taxon>
        <taxon>Magnoliopsida</taxon>
        <taxon>eudicotyledons</taxon>
        <taxon>Gunneridae</taxon>
        <taxon>Pentapetalae</taxon>
        <taxon>rosids</taxon>
        <taxon>malvids</taxon>
        <taxon>Brassicales</taxon>
        <taxon>Brassicaceae</taxon>
        <taxon>Brassiceae</taxon>
        <taxon>Brassica</taxon>
    </lineage>
</organism>
<proteinExistence type="predicted"/>